<dbReference type="Proteomes" id="UP001058271">
    <property type="component" value="Chromosome"/>
</dbReference>
<name>A0ABY5Z261_9ACTN</name>
<dbReference type="RefSeq" id="WP_260725098.1">
    <property type="nucleotide sequence ID" value="NZ_CP073721.1"/>
</dbReference>
<evidence type="ECO:0000313" key="1">
    <source>
        <dbReference type="EMBL" id="UWZ35749.1"/>
    </source>
</evidence>
<proteinExistence type="predicted"/>
<sequence>MWAETVGELRTQLLNLNQDWKIGQTNNYETSYHSGRRIAIAVVGGDGNTGVTGFNPPKTAKRRGPITARRIKRNVIGQMPFNLPEFVDPPEDDEQCVTWFYLLKARKEVMYSELSLPVSLGADSRIDQWAVRIILPHVGFTGVAITPVDLDGDDDEPPQIHVDRK</sequence>
<evidence type="ECO:0000313" key="2">
    <source>
        <dbReference type="Proteomes" id="UP001058271"/>
    </source>
</evidence>
<keyword evidence="2" id="KW-1185">Reference proteome</keyword>
<protein>
    <submittedName>
        <fullName evidence="1">Uncharacterized protein</fullName>
    </submittedName>
</protein>
<organism evidence="1 2">
    <name type="scientific">Dactylosporangium roseum</name>
    <dbReference type="NCBI Taxonomy" id="47989"/>
    <lineage>
        <taxon>Bacteria</taxon>
        <taxon>Bacillati</taxon>
        <taxon>Actinomycetota</taxon>
        <taxon>Actinomycetes</taxon>
        <taxon>Micromonosporales</taxon>
        <taxon>Micromonosporaceae</taxon>
        <taxon>Dactylosporangium</taxon>
    </lineage>
</organism>
<reference evidence="1" key="1">
    <citation type="submission" date="2021-04" db="EMBL/GenBank/DDBJ databases">
        <title>Biosynthetic gene clusters of Dactylosporangioum roseum.</title>
        <authorList>
            <person name="Hartkoorn R.C."/>
            <person name="Beaudoing E."/>
            <person name="Hot D."/>
            <person name="Moureu S."/>
        </authorList>
    </citation>
    <scope>NUCLEOTIDE SEQUENCE</scope>
    <source>
        <strain evidence="1">NRRL B-16295</strain>
    </source>
</reference>
<accession>A0ABY5Z261</accession>
<gene>
    <name evidence="1" type="ORF">Drose_32365</name>
</gene>
<dbReference type="EMBL" id="CP073721">
    <property type="protein sequence ID" value="UWZ35749.1"/>
    <property type="molecule type" value="Genomic_DNA"/>
</dbReference>